<reference evidence="1" key="1">
    <citation type="journal article" date="2019" name="bioRxiv">
        <title>The Genome of the Zebra Mussel, Dreissena polymorpha: A Resource for Invasive Species Research.</title>
        <authorList>
            <person name="McCartney M.A."/>
            <person name="Auch B."/>
            <person name="Kono T."/>
            <person name="Mallez S."/>
            <person name="Zhang Y."/>
            <person name="Obille A."/>
            <person name="Becker A."/>
            <person name="Abrahante J.E."/>
            <person name="Garbe J."/>
            <person name="Badalamenti J.P."/>
            <person name="Herman A."/>
            <person name="Mangelson H."/>
            <person name="Liachko I."/>
            <person name="Sullivan S."/>
            <person name="Sone E.D."/>
            <person name="Koren S."/>
            <person name="Silverstein K.A.T."/>
            <person name="Beckman K.B."/>
            <person name="Gohl D.M."/>
        </authorList>
    </citation>
    <scope>NUCLEOTIDE SEQUENCE</scope>
    <source>
        <strain evidence="1">Duluth1</strain>
        <tissue evidence="1">Whole animal</tissue>
    </source>
</reference>
<proteinExistence type="predicted"/>
<keyword evidence="2" id="KW-1185">Reference proteome</keyword>
<comment type="caution">
    <text evidence="1">The sequence shown here is derived from an EMBL/GenBank/DDBJ whole genome shotgun (WGS) entry which is preliminary data.</text>
</comment>
<dbReference type="AlphaFoldDB" id="A0A9D4KB09"/>
<reference evidence="1" key="2">
    <citation type="submission" date="2020-11" db="EMBL/GenBank/DDBJ databases">
        <authorList>
            <person name="McCartney M.A."/>
            <person name="Auch B."/>
            <person name="Kono T."/>
            <person name="Mallez S."/>
            <person name="Becker A."/>
            <person name="Gohl D.M."/>
            <person name="Silverstein K.A.T."/>
            <person name="Koren S."/>
            <person name="Bechman K.B."/>
            <person name="Herman A."/>
            <person name="Abrahante J.E."/>
            <person name="Garbe J."/>
        </authorList>
    </citation>
    <scope>NUCLEOTIDE SEQUENCE</scope>
    <source>
        <strain evidence="1">Duluth1</strain>
        <tissue evidence="1">Whole animal</tissue>
    </source>
</reference>
<accession>A0A9D4KB09</accession>
<organism evidence="1 2">
    <name type="scientific">Dreissena polymorpha</name>
    <name type="common">Zebra mussel</name>
    <name type="synonym">Mytilus polymorpha</name>
    <dbReference type="NCBI Taxonomy" id="45954"/>
    <lineage>
        <taxon>Eukaryota</taxon>
        <taxon>Metazoa</taxon>
        <taxon>Spiralia</taxon>
        <taxon>Lophotrochozoa</taxon>
        <taxon>Mollusca</taxon>
        <taxon>Bivalvia</taxon>
        <taxon>Autobranchia</taxon>
        <taxon>Heteroconchia</taxon>
        <taxon>Euheterodonta</taxon>
        <taxon>Imparidentia</taxon>
        <taxon>Neoheterodontei</taxon>
        <taxon>Myida</taxon>
        <taxon>Dreissenoidea</taxon>
        <taxon>Dreissenidae</taxon>
        <taxon>Dreissena</taxon>
    </lineage>
</organism>
<gene>
    <name evidence="1" type="ORF">DPMN_109852</name>
</gene>
<dbReference type="Proteomes" id="UP000828390">
    <property type="component" value="Unassembled WGS sequence"/>
</dbReference>
<dbReference type="EMBL" id="JAIWYP010000004">
    <property type="protein sequence ID" value="KAH3836482.1"/>
    <property type="molecule type" value="Genomic_DNA"/>
</dbReference>
<protein>
    <submittedName>
        <fullName evidence="1">Uncharacterized protein</fullName>
    </submittedName>
</protein>
<evidence type="ECO:0000313" key="2">
    <source>
        <dbReference type="Proteomes" id="UP000828390"/>
    </source>
</evidence>
<name>A0A9D4KB09_DREPO</name>
<evidence type="ECO:0000313" key="1">
    <source>
        <dbReference type="EMBL" id="KAH3836482.1"/>
    </source>
</evidence>
<sequence length="92" mass="10152">MFKCLYSEFCVRFKCPGLAAVEYDGDYELLVEPVLGCVADETACPQHAQYGHRCGRHVISYLEISGSCSILGQGCALVLDCRSLLIASRQSW</sequence>